<dbReference type="EMBL" id="AK227959">
    <property type="protein sequence ID" value="BAE99927.1"/>
    <property type="molecule type" value="mRNA"/>
</dbReference>
<organism evidence="1">
    <name type="scientific">Arabidopsis thaliana</name>
    <name type="common">Mouse-ear cress</name>
    <dbReference type="NCBI Taxonomy" id="3702"/>
    <lineage>
        <taxon>Eukaryota</taxon>
        <taxon>Viridiplantae</taxon>
        <taxon>Streptophyta</taxon>
        <taxon>Embryophyta</taxon>
        <taxon>Tracheophyta</taxon>
        <taxon>Spermatophyta</taxon>
        <taxon>Magnoliopsida</taxon>
        <taxon>eudicotyledons</taxon>
        <taxon>Gunneridae</taxon>
        <taxon>Pentapetalae</taxon>
        <taxon>rosids</taxon>
        <taxon>malvids</taxon>
        <taxon>Brassicales</taxon>
        <taxon>Brassicaceae</taxon>
        <taxon>Camelineae</taxon>
        <taxon>Arabidopsis</taxon>
    </lineage>
</organism>
<sequence length="60" mass="7136">MFSMMLDMIWVSSDRKHLLVFDKGRLDYIMSFIISLDQVTQITVTQKGQKKFFALQLNYD</sequence>
<dbReference type="AlphaFoldDB" id="Q0WSH1"/>
<evidence type="ECO:0000313" key="1">
    <source>
        <dbReference type="EMBL" id="BAE99927.1"/>
    </source>
</evidence>
<accession>Q0WSH1</accession>
<protein>
    <submittedName>
        <fullName evidence="1">Uncharacterized protein</fullName>
    </submittedName>
</protein>
<name>Q0WSH1_ARATH</name>
<reference evidence="1" key="1">
    <citation type="submission" date="2006-07" db="EMBL/GenBank/DDBJ databases">
        <title>Large-scale analysis of RIKEN Arabidopsis full-length (RAFL) cDNAs.</title>
        <authorList>
            <person name="Totoki Y."/>
            <person name="Seki M."/>
            <person name="Ishida J."/>
            <person name="Nakajima M."/>
            <person name="Enju A."/>
            <person name="Morosawa T."/>
            <person name="Kamiya A."/>
            <person name="Narusaka M."/>
            <person name="Shin-i T."/>
            <person name="Nakagawa M."/>
            <person name="Sakamoto N."/>
            <person name="Oishi K."/>
            <person name="Kohara Y."/>
            <person name="Kobayashi M."/>
            <person name="Toyoda A."/>
            <person name="Sakaki Y."/>
            <person name="Sakurai T."/>
            <person name="Iida K."/>
            <person name="Akiyama K."/>
            <person name="Satou M."/>
            <person name="Toyoda T."/>
            <person name="Konagaya A."/>
            <person name="Carninci P."/>
            <person name="Kawai J."/>
            <person name="Hayashizaki Y."/>
            <person name="Shinozaki K."/>
        </authorList>
    </citation>
    <scope>NUCLEOTIDE SEQUENCE</scope>
</reference>
<feature type="non-terminal residue" evidence="1">
    <location>
        <position position="60"/>
    </location>
</feature>
<proteinExistence type="evidence at transcript level"/>